<dbReference type="EMBL" id="MDCJ01000003">
    <property type="protein sequence ID" value="ODS09747.1"/>
    <property type="molecule type" value="Genomic_DNA"/>
</dbReference>
<dbReference type="AlphaFoldDB" id="A0A1E3WJR4"/>
<sequence>MAKRSITHIVTDNAVMSDEAKPEVFAKTVRGIPNRLDKEFKDLKTKGKVHGTLNSYMVYALAQQLERDKA</sequence>
<accession>A0A1E3WJR4</accession>
<reference evidence="1 2" key="1">
    <citation type="submission" date="2016-08" db="EMBL/GenBank/DDBJ databases">
        <title>Genome sequencing of Vibrio scophthalmi strain FP3289, an isolated from Paralichthys olivaceus.</title>
        <authorList>
            <person name="Han H.-J."/>
        </authorList>
    </citation>
    <scope>NUCLEOTIDE SEQUENCE [LARGE SCALE GENOMIC DNA]</scope>
    <source>
        <strain evidence="1 2">FP3289</strain>
    </source>
</reference>
<comment type="caution">
    <text evidence="1">The sequence shown here is derived from an EMBL/GenBank/DDBJ whole genome shotgun (WGS) entry which is preliminary data.</text>
</comment>
<proteinExistence type="predicted"/>
<evidence type="ECO:0000313" key="1">
    <source>
        <dbReference type="EMBL" id="ODS09747.1"/>
    </source>
</evidence>
<dbReference type="RefSeq" id="WP_069447398.1">
    <property type="nucleotide sequence ID" value="NZ_MDCJ01000003.1"/>
</dbReference>
<organism evidence="1 2">
    <name type="scientific">Vibrio scophthalmi</name>
    <dbReference type="NCBI Taxonomy" id="45658"/>
    <lineage>
        <taxon>Bacteria</taxon>
        <taxon>Pseudomonadati</taxon>
        <taxon>Pseudomonadota</taxon>
        <taxon>Gammaproteobacteria</taxon>
        <taxon>Vibrionales</taxon>
        <taxon>Vibrionaceae</taxon>
        <taxon>Vibrio</taxon>
    </lineage>
</organism>
<evidence type="ECO:0000313" key="2">
    <source>
        <dbReference type="Proteomes" id="UP000095131"/>
    </source>
</evidence>
<dbReference type="OrthoDB" id="9914070at2"/>
<dbReference type="Proteomes" id="UP000095131">
    <property type="component" value="Unassembled WGS sequence"/>
</dbReference>
<protein>
    <submittedName>
        <fullName evidence="1">Uncharacterized protein</fullName>
    </submittedName>
</protein>
<gene>
    <name evidence="1" type="ORF">VSF3289_03209</name>
</gene>
<name>A0A1E3WJR4_9VIBR</name>